<protein>
    <submittedName>
        <fullName evidence="2">Uncharacterized protein</fullName>
    </submittedName>
</protein>
<sequence length="92" mass="10303">MHEPQLDSPQPYDDDDNSIPGSPPAEPDGQQHPLQGDISIVHIALEEALRTAGAPAPAEYRAQLDQPLWRVYDSNGSVAQGALKRWWLWPWH</sequence>
<evidence type="ECO:0000256" key="1">
    <source>
        <dbReference type="SAM" id="MobiDB-lite"/>
    </source>
</evidence>
<keyword evidence="3" id="KW-1185">Reference proteome</keyword>
<name>A0A835W8C9_CHLIN</name>
<dbReference type="AlphaFoldDB" id="A0A835W8C9"/>
<dbReference type="EMBL" id="JAEHOC010000006">
    <property type="protein sequence ID" value="KAG2441149.1"/>
    <property type="molecule type" value="Genomic_DNA"/>
</dbReference>
<gene>
    <name evidence="2" type="ORF">HXX76_004001</name>
</gene>
<evidence type="ECO:0000313" key="3">
    <source>
        <dbReference type="Proteomes" id="UP000650467"/>
    </source>
</evidence>
<accession>A0A835W8C9</accession>
<feature type="region of interest" description="Disordered" evidence="1">
    <location>
        <begin position="1"/>
        <end position="37"/>
    </location>
</feature>
<proteinExistence type="predicted"/>
<evidence type="ECO:0000313" key="2">
    <source>
        <dbReference type="EMBL" id="KAG2441149.1"/>
    </source>
</evidence>
<dbReference type="Proteomes" id="UP000650467">
    <property type="component" value="Unassembled WGS sequence"/>
</dbReference>
<organism evidence="2 3">
    <name type="scientific">Chlamydomonas incerta</name>
    <dbReference type="NCBI Taxonomy" id="51695"/>
    <lineage>
        <taxon>Eukaryota</taxon>
        <taxon>Viridiplantae</taxon>
        <taxon>Chlorophyta</taxon>
        <taxon>core chlorophytes</taxon>
        <taxon>Chlorophyceae</taxon>
        <taxon>CS clade</taxon>
        <taxon>Chlamydomonadales</taxon>
        <taxon>Chlamydomonadaceae</taxon>
        <taxon>Chlamydomonas</taxon>
    </lineage>
</organism>
<reference evidence="2" key="1">
    <citation type="journal article" date="2020" name="bioRxiv">
        <title>Comparative genomics of Chlamydomonas.</title>
        <authorList>
            <person name="Craig R.J."/>
            <person name="Hasan A.R."/>
            <person name="Ness R.W."/>
            <person name="Keightley P.D."/>
        </authorList>
    </citation>
    <scope>NUCLEOTIDE SEQUENCE</scope>
    <source>
        <strain evidence="2">SAG 7.73</strain>
    </source>
</reference>
<comment type="caution">
    <text evidence="2">The sequence shown here is derived from an EMBL/GenBank/DDBJ whole genome shotgun (WGS) entry which is preliminary data.</text>
</comment>